<dbReference type="Ensembl" id="ENSACUT00000022135.1">
    <property type="protein sequence ID" value="ENSACUP00000020758.1"/>
    <property type="gene ID" value="ENSACUG00000013863.1"/>
</dbReference>
<dbReference type="GO" id="GO:0045109">
    <property type="term" value="P:intermediate filament organization"/>
    <property type="evidence" value="ECO:0007669"/>
    <property type="project" value="TreeGrafter"/>
</dbReference>
<dbReference type="PROSITE" id="PS51842">
    <property type="entry name" value="IF_ROD_2"/>
    <property type="match status" value="1"/>
</dbReference>
<evidence type="ECO:0000256" key="2">
    <source>
        <dbReference type="ARBA" id="ARBA00022754"/>
    </source>
</evidence>
<keyword evidence="2" id="KW-0403">Intermediate filament</keyword>
<keyword evidence="3" id="KW-0175">Coiled coil</keyword>
<sequence>QIDGGMRSFSSCSAATLRSGKSCSVSTTSAGEVDLWGTPGSRSLGGNGGCKPNTAPRSVSEHLLRLLRLEVDPNLQSMKHQEKEQIKILNHKFAFFLDKFLEQQVLEIKRGFLQEQKCYRSNTEPMFETYIGNLKRQLQVLGSNRAKLETELGTTQGIMEVYKDTDCAYVNKVELEAKVEPLVQEITSLRSLYKVVTAFPFSLPLSPPHVSAGSHNPSLKITEIFAQHDDIANGLMQYEELRETTSKHDDSLHNTKNQIVELNSVIQRLTGECENTKVQRYKLEGAIAEELGAGVGEDAKCKVSELEVSWQLAKEDTACEYQELMNIELALDMEIMTYRKLQDGEERRITCSTDPRFGGSYSSSSRPLFRSRGLVTGEGICGKSITVSGDIRAPCTTTGYSDGNGKSSNVKFMSSTTSYMSKY</sequence>
<name>A0A663NAV1_ATHCN</name>
<accession>A0A663NAV1</accession>
<dbReference type="GO" id="GO:0005615">
    <property type="term" value="C:extracellular space"/>
    <property type="evidence" value="ECO:0007669"/>
    <property type="project" value="TreeGrafter"/>
</dbReference>
<dbReference type="GO" id="GO:0045095">
    <property type="term" value="C:keratin filament"/>
    <property type="evidence" value="ECO:0007669"/>
    <property type="project" value="TreeGrafter"/>
</dbReference>
<dbReference type="SUPFAM" id="SSF64593">
    <property type="entry name" value="Intermediate filament protein, coiled coil region"/>
    <property type="match status" value="1"/>
</dbReference>
<dbReference type="AlphaFoldDB" id="A0A663NAV1"/>
<dbReference type="InterPro" id="IPR039008">
    <property type="entry name" value="IF_rod_dom"/>
</dbReference>
<dbReference type="Gene3D" id="1.20.5.170">
    <property type="match status" value="1"/>
</dbReference>
<feature type="domain" description="IF rod" evidence="5">
    <location>
        <begin position="1"/>
        <end position="349"/>
    </location>
</feature>
<dbReference type="PANTHER" id="PTHR45616">
    <property type="entry name" value="GATA-TYPE DOMAIN-CONTAINING PROTEIN"/>
    <property type="match status" value="1"/>
</dbReference>
<dbReference type="PANTHER" id="PTHR45616:SF21">
    <property type="entry name" value="KERATIN, TYPE II CYTOSKELETAL 7"/>
    <property type="match status" value="1"/>
</dbReference>
<dbReference type="Proteomes" id="UP000472269">
    <property type="component" value="Unplaced"/>
</dbReference>
<dbReference type="OMA" id="ISCEPHA"/>
<protein>
    <submittedName>
        <fullName evidence="6">Keratin 84</fullName>
    </submittedName>
</protein>
<evidence type="ECO:0000259" key="5">
    <source>
        <dbReference type="PROSITE" id="PS51842"/>
    </source>
</evidence>
<dbReference type="Gene3D" id="1.20.5.500">
    <property type="entry name" value="Single helix bin"/>
    <property type="match status" value="1"/>
</dbReference>
<dbReference type="GO" id="GO:0031424">
    <property type="term" value="P:keratinization"/>
    <property type="evidence" value="ECO:0007669"/>
    <property type="project" value="TreeGrafter"/>
</dbReference>
<dbReference type="GO" id="GO:0030280">
    <property type="term" value="F:structural constituent of skin epidermis"/>
    <property type="evidence" value="ECO:0007669"/>
    <property type="project" value="TreeGrafter"/>
</dbReference>
<reference evidence="6" key="1">
    <citation type="submission" date="2025-08" db="UniProtKB">
        <authorList>
            <consortium name="Ensembl"/>
        </authorList>
    </citation>
    <scope>IDENTIFICATION</scope>
</reference>
<dbReference type="SMART" id="SM01391">
    <property type="entry name" value="Filament"/>
    <property type="match status" value="1"/>
</dbReference>
<keyword evidence="1" id="KW-0416">Keratin</keyword>
<evidence type="ECO:0000313" key="6">
    <source>
        <dbReference type="Ensembl" id="ENSACUP00000020758.1"/>
    </source>
</evidence>
<evidence type="ECO:0000256" key="1">
    <source>
        <dbReference type="ARBA" id="ARBA00022744"/>
    </source>
</evidence>
<evidence type="ECO:0000256" key="4">
    <source>
        <dbReference type="SAM" id="MobiDB-lite"/>
    </source>
</evidence>
<dbReference type="Gene3D" id="1.20.5.1160">
    <property type="entry name" value="Vasodilator-stimulated phosphoprotein"/>
    <property type="match status" value="1"/>
</dbReference>
<evidence type="ECO:0000313" key="7">
    <source>
        <dbReference type="Proteomes" id="UP000472269"/>
    </source>
</evidence>
<feature type="region of interest" description="Disordered" evidence="4">
    <location>
        <begin position="34"/>
        <end position="56"/>
    </location>
</feature>
<evidence type="ECO:0000256" key="3">
    <source>
        <dbReference type="ARBA" id="ARBA00023054"/>
    </source>
</evidence>
<dbReference type="Pfam" id="PF00038">
    <property type="entry name" value="Filament"/>
    <property type="match status" value="2"/>
</dbReference>
<keyword evidence="7" id="KW-1185">Reference proteome</keyword>
<proteinExistence type="predicted"/>
<organism evidence="6 7">
    <name type="scientific">Athene cunicularia</name>
    <name type="common">Burrowing owl</name>
    <name type="synonym">Speotyto cunicularia</name>
    <dbReference type="NCBI Taxonomy" id="194338"/>
    <lineage>
        <taxon>Eukaryota</taxon>
        <taxon>Metazoa</taxon>
        <taxon>Chordata</taxon>
        <taxon>Craniata</taxon>
        <taxon>Vertebrata</taxon>
        <taxon>Euteleostomi</taxon>
        <taxon>Archelosauria</taxon>
        <taxon>Archosauria</taxon>
        <taxon>Dinosauria</taxon>
        <taxon>Saurischia</taxon>
        <taxon>Theropoda</taxon>
        <taxon>Coelurosauria</taxon>
        <taxon>Aves</taxon>
        <taxon>Neognathae</taxon>
        <taxon>Neoaves</taxon>
        <taxon>Telluraves</taxon>
        <taxon>Strigiformes</taxon>
        <taxon>Strigidae</taxon>
        <taxon>Athene</taxon>
    </lineage>
</organism>
<reference evidence="6" key="2">
    <citation type="submission" date="2025-09" db="UniProtKB">
        <authorList>
            <consortium name="Ensembl"/>
        </authorList>
    </citation>
    <scope>IDENTIFICATION</scope>
</reference>